<evidence type="ECO:0000313" key="2">
    <source>
        <dbReference type="Proteomes" id="UP000076630"/>
    </source>
</evidence>
<reference evidence="1 2" key="1">
    <citation type="submission" date="2016-01" db="EMBL/GenBank/DDBJ databases">
        <title>Whole genome sequencing of Myroides marinus L41.</title>
        <authorList>
            <person name="Hong K.W."/>
        </authorList>
    </citation>
    <scope>NUCLEOTIDE SEQUENCE [LARGE SCALE GENOMIC DNA]</scope>
    <source>
        <strain evidence="1 2">L41</strain>
    </source>
</reference>
<dbReference type="RefSeq" id="WP_038987178.1">
    <property type="nucleotide sequence ID" value="NZ_JWJO01000043.1"/>
</dbReference>
<sequence>MGVADAWASEGVTYTFPRELTGIANTLIREEITFLDGNDDKYQRKRVTEYLAWDGAKLIPLPNIETKSVTYWTEL</sequence>
<name>A0A161SAT3_9FLAO</name>
<proteinExistence type="predicted"/>
<dbReference type="EMBL" id="LQNU01000043">
    <property type="protein sequence ID" value="KZE82804.1"/>
    <property type="molecule type" value="Genomic_DNA"/>
</dbReference>
<dbReference type="AlphaFoldDB" id="A0A161SAT3"/>
<evidence type="ECO:0000313" key="1">
    <source>
        <dbReference type="EMBL" id="KZE82804.1"/>
    </source>
</evidence>
<gene>
    <name evidence="1" type="ORF">AV926_06775</name>
</gene>
<keyword evidence="2" id="KW-1185">Reference proteome</keyword>
<comment type="caution">
    <text evidence="1">The sequence shown here is derived from an EMBL/GenBank/DDBJ whole genome shotgun (WGS) entry which is preliminary data.</text>
</comment>
<organism evidence="1 2">
    <name type="scientific">Myroides marinus</name>
    <dbReference type="NCBI Taxonomy" id="703342"/>
    <lineage>
        <taxon>Bacteria</taxon>
        <taxon>Pseudomonadati</taxon>
        <taxon>Bacteroidota</taxon>
        <taxon>Flavobacteriia</taxon>
        <taxon>Flavobacteriales</taxon>
        <taxon>Flavobacteriaceae</taxon>
        <taxon>Myroides</taxon>
    </lineage>
</organism>
<protein>
    <submittedName>
        <fullName evidence="1">Uncharacterized protein</fullName>
    </submittedName>
</protein>
<accession>A0A161SAT3</accession>
<dbReference type="Proteomes" id="UP000076630">
    <property type="component" value="Unassembled WGS sequence"/>
</dbReference>